<dbReference type="InterPro" id="IPR009936">
    <property type="entry name" value="DUF1468"/>
</dbReference>
<organism evidence="3 4">
    <name type="scientific">Paeniglutamicibacter sulfureus</name>
    <dbReference type="NCBI Taxonomy" id="43666"/>
    <lineage>
        <taxon>Bacteria</taxon>
        <taxon>Bacillati</taxon>
        <taxon>Actinomycetota</taxon>
        <taxon>Actinomycetes</taxon>
        <taxon>Micrococcales</taxon>
        <taxon>Micrococcaceae</taxon>
        <taxon>Paeniglutamicibacter</taxon>
    </lineage>
</organism>
<evidence type="ECO:0000259" key="2">
    <source>
        <dbReference type="Pfam" id="PF07331"/>
    </source>
</evidence>
<keyword evidence="1" id="KW-1133">Transmembrane helix</keyword>
<dbReference type="RefSeq" id="WP_264268555.1">
    <property type="nucleotide sequence ID" value="NZ_BAAAWO010000001.1"/>
</dbReference>
<comment type="caution">
    <text evidence="3">The sequence shown here is derived from an EMBL/GenBank/DDBJ whole genome shotgun (WGS) entry which is preliminary data.</text>
</comment>
<keyword evidence="1" id="KW-0812">Transmembrane</keyword>
<dbReference type="Pfam" id="PF07331">
    <property type="entry name" value="TctB"/>
    <property type="match status" value="1"/>
</dbReference>
<proteinExistence type="predicted"/>
<dbReference type="EMBL" id="JAVDYI010000001">
    <property type="protein sequence ID" value="MDR7357897.1"/>
    <property type="molecule type" value="Genomic_DNA"/>
</dbReference>
<feature type="transmembrane region" description="Helical" evidence="1">
    <location>
        <begin position="119"/>
        <end position="148"/>
    </location>
</feature>
<evidence type="ECO:0000313" key="3">
    <source>
        <dbReference type="EMBL" id="MDR7357897.1"/>
    </source>
</evidence>
<accession>A0ABU2BGX7</accession>
<reference evidence="3 4" key="1">
    <citation type="submission" date="2023-07" db="EMBL/GenBank/DDBJ databases">
        <title>Sequencing the genomes of 1000 actinobacteria strains.</title>
        <authorList>
            <person name="Klenk H.-P."/>
        </authorList>
    </citation>
    <scope>NUCLEOTIDE SEQUENCE [LARGE SCALE GENOMIC DNA]</scope>
    <source>
        <strain evidence="3 4">DSM 20167</strain>
    </source>
</reference>
<evidence type="ECO:0000313" key="4">
    <source>
        <dbReference type="Proteomes" id="UP001183817"/>
    </source>
</evidence>
<feature type="transmembrane region" description="Helical" evidence="1">
    <location>
        <begin position="41"/>
        <end position="59"/>
    </location>
</feature>
<feature type="transmembrane region" description="Helical" evidence="1">
    <location>
        <begin position="154"/>
        <end position="172"/>
    </location>
</feature>
<feature type="domain" description="DUF1468" evidence="2">
    <location>
        <begin position="15"/>
        <end position="179"/>
    </location>
</feature>
<dbReference type="Proteomes" id="UP001183817">
    <property type="component" value="Unassembled WGS sequence"/>
</dbReference>
<name>A0ABU2BGX7_9MICC</name>
<keyword evidence="1" id="KW-0472">Membrane</keyword>
<sequence length="189" mass="20173">MTAPSTKRSAMPDLVISCVVLVICSGALVTSVTYPPAVSLLLPRLAAGLGLLCAAWLLVSKSIALARQRGETGTDRTAGPAEEQAAMLNESAEDNDEIDPNDAEYVLSHTSRRVWLTTLGFIAGFFLVLYLCGLFVAAAALSLVYLMAIGKKTWIFSLIYTVVLTGLLWVLMRWVTYIPSPPGALLPGG</sequence>
<evidence type="ECO:0000256" key="1">
    <source>
        <dbReference type="SAM" id="Phobius"/>
    </source>
</evidence>
<protein>
    <recommendedName>
        <fullName evidence="2">DUF1468 domain-containing protein</fullName>
    </recommendedName>
</protein>
<gene>
    <name evidence="3" type="ORF">J2S64_001588</name>
</gene>
<keyword evidence="4" id="KW-1185">Reference proteome</keyword>